<dbReference type="GeneID" id="78819168"/>
<dbReference type="InterPro" id="IPR004089">
    <property type="entry name" value="MCPsignal_dom"/>
</dbReference>
<evidence type="ECO:0000259" key="7">
    <source>
        <dbReference type="PROSITE" id="PS50112"/>
    </source>
</evidence>
<feature type="coiled-coil region" evidence="4">
    <location>
        <begin position="548"/>
        <end position="582"/>
    </location>
</feature>
<dbReference type="EMBL" id="JBHTAS010000001">
    <property type="protein sequence ID" value="MFC7138922.1"/>
    <property type="molecule type" value="Genomic_DNA"/>
</dbReference>
<feature type="domain" description="PAS" evidence="7">
    <location>
        <begin position="186"/>
        <end position="234"/>
    </location>
</feature>
<keyword evidence="10" id="KW-1185">Reference proteome</keyword>
<dbReference type="InterPro" id="IPR004090">
    <property type="entry name" value="Chemotax_Me-accpt_rcpt"/>
</dbReference>
<accession>A0ABD5XV22</accession>
<dbReference type="SUPFAM" id="SSF55785">
    <property type="entry name" value="PYP-like sensor domain (PAS domain)"/>
    <property type="match status" value="1"/>
</dbReference>
<dbReference type="CDD" id="cd00130">
    <property type="entry name" value="PAS"/>
    <property type="match status" value="1"/>
</dbReference>
<evidence type="ECO:0000256" key="1">
    <source>
        <dbReference type="ARBA" id="ARBA00023224"/>
    </source>
</evidence>
<feature type="region of interest" description="Disordered" evidence="5">
    <location>
        <begin position="154"/>
        <end position="177"/>
    </location>
</feature>
<feature type="domain" description="Methyl-accepting transducer" evidence="6">
    <location>
        <begin position="379"/>
        <end position="615"/>
    </location>
</feature>
<feature type="domain" description="HAMP" evidence="8">
    <location>
        <begin position="323"/>
        <end position="374"/>
    </location>
</feature>
<feature type="compositionally biased region" description="Basic and acidic residues" evidence="5">
    <location>
        <begin position="9"/>
        <end position="27"/>
    </location>
</feature>
<dbReference type="PRINTS" id="PR00260">
    <property type="entry name" value="CHEMTRNSDUCR"/>
</dbReference>
<dbReference type="Pfam" id="PF00015">
    <property type="entry name" value="MCPsignal"/>
    <property type="match status" value="1"/>
</dbReference>
<name>A0ABD5XV22_9EURY</name>
<evidence type="ECO:0000256" key="2">
    <source>
        <dbReference type="ARBA" id="ARBA00029447"/>
    </source>
</evidence>
<dbReference type="PROSITE" id="PS50112">
    <property type="entry name" value="PAS"/>
    <property type="match status" value="1"/>
</dbReference>
<dbReference type="Proteomes" id="UP001596432">
    <property type="component" value="Unassembled WGS sequence"/>
</dbReference>
<dbReference type="PROSITE" id="PS50885">
    <property type="entry name" value="HAMP"/>
    <property type="match status" value="1"/>
</dbReference>
<dbReference type="CDD" id="cd11386">
    <property type="entry name" value="MCP_signal"/>
    <property type="match status" value="1"/>
</dbReference>
<gene>
    <name evidence="9" type="ORF">ACFQMA_03605</name>
</gene>
<dbReference type="RefSeq" id="WP_274324523.1">
    <property type="nucleotide sequence ID" value="NZ_CP118158.1"/>
</dbReference>
<dbReference type="PANTHER" id="PTHR32089">
    <property type="entry name" value="METHYL-ACCEPTING CHEMOTAXIS PROTEIN MCPB"/>
    <property type="match status" value="1"/>
</dbReference>
<evidence type="ECO:0000256" key="5">
    <source>
        <dbReference type="SAM" id="MobiDB-lite"/>
    </source>
</evidence>
<dbReference type="Gene3D" id="1.10.287.950">
    <property type="entry name" value="Methyl-accepting chemotaxis protein"/>
    <property type="match status" value="1"/>
</dbReference>
<sequence length="656" mass="69653">MTRTGPESILRRLRERVGSDGEGRPAETDGGAILDRAGGESLAHRYDPDHSALEDVYGDAGAAAVGDRHVRDLFDLDGDDVADLVGEYRAAGMTAPTFAASQRIVSDALVDAAFDRLETELDADADGALAEARADLREGLRTANDVFTAGAAAYERADREESPDEASGPGTAGRDIGDGGLDYHDVLHHIGTPLFVLDPQGEILTWNAQLERLTGVSEAEAMEMEMASMAFYPDGRRGKTLADKVIDAPERTDEEYDVPRVEDASFTLYRDTSVMQDQHGEDVHISFSAAPIYDDSGELLGVVEMVQDRTTDVLRHEHTANLVTELEDTMRAIQSGDLDARASFDNEDGHVDESLLNVVGELNEMASTLEGLIERVDGNAADLAAATDESADAAAGIEDAVAEQNEILGRAAEDIQDVSATMEEIAATSNQVSAAADRATEAVEAGASAGEAAQAVTDELTDTSEELVDSVTGLEDRMDEVGEVIEIIADVAEQTNMLALNANIEAARAGESGEGFAVVADEVKTLATETSEYADRIARSVTEIQDQATDTVDTVEASNRQIQRAEEEISEALDALDDIADAVAETASGIEEVADANDSQADAIEGVTTTIEDARSHAEDAEAAARRIVETTDSQTRSVRALVDSVEQLNGDASDQ</sequence>
<dbReference type="PROSITE" id="PS50111">
    <property type="entry name" value="CHEMOTAXIS_TRANSDUC_2"/>
    <property type="match status" value="1"/>
</dbReference>
<protein>
    <submittedName>
        <fullName evidence="9">Methyl-accepting chemotaxis protein</fullName>
    </submittedName>
</protein>
<evidence type="ECO:0000259" key="8">
    <source>
        <dbReference type="PROSITE" id="PS50885"/>
    </source>
</evidence>
<evidence type="ECO:0000313" key="9">
    <source>
        <dbReference type="EMBL" id="MFC7138922.1"/>
    </source>
</evidence>
<proteinExistence type="inferred from homology"/>
<dbReference type="SMART" id="SM00091">
    <property type="entry name" value="PAS"/>
    <property type="match status" value="1"/>
</dbReference>
<evidence type="ECO:0000313" key="10">
    <source>
        <dbReference type="Proteomes" id="UP001596432"/>
    </source>
</evidence>
<dbReference type="Gene3D" id="3.30.450.20">
    <property type="entry name" value="PAS domain"/>
    <property type="match status" value="1"/>
</dbReference>
<dbReference type="Pfam" id="PF00989">
    <property type="entry name" value="PAS"/>
    <property type="match status" value="1"/>
</dbReference>
<evidence type="ECO:0000256" key="4">
    <source>
        <dbReference type="SAM" id="Coils"/>
    </source>
</evidence>
<dbReference type="NCBIfam" id="TIGR00229">
    <property type="entry name" value="sensory_box"/>
    <property type="match status" value="1"/>
</dbReference>
<feature type="region of interest" description="Disordered" evidence="5">
    <location>
        <begin position="1"/>
        <end position="36"/>
    </location>
</feature>
<dbReference type="InterPro" id="IPR035965">
    <property type="entry name" value="PAS-like_dom_sf"/>
</dbReference>
<dbReference type="InterPro" id="IPR013767">
    <property type="entry name" value="PAS_fold"/>
</dbReference>
<reference evidence="9 10" key="1">
    <citation type="journal article" date="2019" name="Int. J. Syst. Evol. Microbiol.">
        <title>The Global Catalogue of Microorganisms (GCM) 10K type strain sequencing project: providing services to taxonomists for standard genome sequencing and annotation.</title>
        <authorList>
            <consortium name="The Broad Institute Genomics Platform"/>
            <consortium name="The Broad Institute Genome Sequencing Center for Infectious Disease"/>
            <person name="Wu L."/>
            <person name="Ma J."/>
        </authorList>
    </citation>
    <scope>NUCLEOTIDE SEQUENCE [LARGE SCALE GENOMIC DNA]</scope>
    <source>
        <strain evidence="9 10">XZYJT29</strain>
    </source>
</reference>
<comment type="caution">
    <text evidence="9">The sequence shown here is derived from an EMBL/GenBank/DDBJ whole genome shotgun (WGS) entry which is preliminary data.</text>
</comment>
<dbReference type="PANTHER" id="PTHR32089:SF112">
    <property type="entry name" value="LYSOZYME-LIKE PROTEIN-RELATED"/>
    <property type="match status" value="1"/>
</dbReference>
<comment type="similarity">
    <text evidence="2">Belongs to the methyl-accepting chemotaxis (MCP) protein family.</text>
</comment>
<keyword evidence="1 3" id="KW-0807">Transducer</keyword>
<organism evidence="9 10">
    <name type="scientific">Halosimplex aquaticum</name>
    <dbReference type="NCBI Taxonomy" id="3026162"/>
    <lineage>
        <taxon>Archaea</taxon>
        <taxon>Methanobacteriati</taxon>
        <taxon>Methanobacteriota</taxon>
        <taxon>Stenosarchaea group</taxon>
        <taxon>Halobacteria</taxon>
        <taxon>Halobacteriales</taxon>
        <taxon>Haloarculaceae</taxon>
        <taxon>Halosimplex</taxon>
    </lineage>
</organism>
<keyword evidence="4" id="KW-0175">Coiled coil</keyword>
<dbReference type="SUPFAM" id="SSF58104">
    <property type="entry name" value="Methyl-accepting chemotaxis protein (MCP) signaling domain"/>
    <property type="match status" value="1"/>
</dbReference>
<evidence type="ECO:0000259" key="6">
    <source>
        <dbReference type="PROSITE" id="PS50111"/>
    </source>
</evidence>
<dbReference type="InterPro" id="IPR000014">
    <property type="entry name" value="PAS"/>
</dbReference>
<evidence type="ECO:0000256" key="3">
    <source>
        <dbReference type="PROSITE-ProRule" id="PRU00284"/>
    </source>
</evidence>
<dbReference type="SMART" id="SM00283">
    <property type="entry name" value="MA"/>
    <property type="match status" value="1"/>
</dbReference>
<dbReference type="InterPro" id="IPR003660">
    <property type="entry name" value="HAMP_dom"/>
</dbReference>
<dbReference type="GO" id="GO:0007165">
    <property type="term" value="P:signal transduction"/>
    <property type="evidence" value="ECO:0007669"/>
    <property type="project" value="UniProtKB-KW"/>
</dbReference>
<dbReference type="AlphaFoldDB" id="A0ABD5XV22"/>